<reference evidence="2" key="1">
    <citation type="journal article" date="2019" name="Int. J. Syst. Evol. Microbiol.">
        <title>The Global Catalogue of Microorganisms (GCM) 10K type strain sequencing project: providing services to taxonomists for standard genome sequencing and annotation.</title>
        <authorList>
            <consortium name="The Broad Institute Genomics Platform"/>
            <consortium name="The Broad Institute Genome Sequencing Center for Infectious Disease"/>
            <person name="Wu L."/>
            <person name="Ma J."/>
        </authorList>
    </citation>
    <scope>NUCLEOTIDE SEQUENCE [LARGE SCALE GENOMIC DNA]</scope>
    <source>
        <strain evidence="2">CGMCC 4.7304</strain>
    </source>
</reference>
<organism evidence="1 2">
    <name type="scientific">Streptomonospora arabica</name>
    <dbReference type="NCBI Taxonomy" id="412417"/>
    <lineage>
        <taxon>Bacteria</taxon>
        <taxon>Bacillati</taxon>
        <taxon>Actinomycetota</taxon>
        <taxon>Actinomycetes</taxon>
        <taxon>Streptosporangiales</taxon>
        <taxon>Nocardiopsidaceae</taxon>
        <taxon>Streptomonospora</taxon>
    </lineage>
</organism>
<proteinExistence type="predicted"/>
<dbReference type="EMBL" id="JBHSIY010000004">
    <property type="protein sequence ID" value="MFC4865821.1"/>
    <property type="molecule type" value="Genomic_DNA"/>
</dbReference>
<evidence type="ECO:0000313" key="1">
    <source>
        <dbReference type="EMBL" id="MFC4865821.1"/>
    </source>
</evidence>
<accession>A0ABV9SFD5</accession>
<sequence>MTPGAIDLCELIGDAPPVTLTSRIDEADGPEEVGVSKEGEAWRVSDECSWGFIGQDSQEWTLQFSYTAIIKAGGHDQRFDMAQDEFGENYSSAQDVFGKTASDEESSDKIGRQRELFGTLEDGTQAYILVRQVKSSVYVVDIRGNPSSSGSEDYRVHQFASQASAVSTLVDNPLRDVVPD</sequence>
<keyword evidence="2" id="KW-1185">Reference proteome</keyword>
<protein>
    <submittedName>
        <fullName evidence="1">Uncharacterized protein</fullName>
    </submittedName>
</protein>
<name>A0ABV9SFD5_9ACTN</name>
<gene>
    <name evidence="1" type="ORF">ACFPCZ_04190</name>
</gene>
<dbReference type="RefSeq" id="WP_344144437.1">
    <property type="nucleotide sequence ID" value="NZ_BAAAQI010000010.1"/>
</dbReference>
<comment type="caution">
    <text evidence="1">The sequence shown here is derived from an EMBL/GenBank/DDBJ whole genome shotgun (WGS) entry which is preliminary data.</text>
</comment>
<dbReference type="Proteomes" id="UP001595858">
    <property type="component" value="Unassembled WGS sequence"/>
</dbReference>
<evidence type="ECO:0000313" key="2">
    <source>
        <dbReference type="Proteomes" id="UP001595858"/>
    </source>
</evidence>